<dbReference type="EMBL" id="FO082274">
    <property type="protein sequence ID" value="CCO16677.1"/>
    <property type="molecule type" value="Genomic_DNA"/>
</dbReference>
<feature type="region of interest" description="Disordered" evidence="8">
    <location>
        <begin position="1558"/>
        <end position="1577"/>
    </location>
</feature>
<comment type="catalytic activity">
    <reaction evidence="6">
        <text>ATP + H2O = ADP + phosphate + H(+)</text>
        <dbReference type="Rhea" id="RHEA:13065"/>
        <dbReference type="ChEBI" id="CHEBI:15377"/>
        <dbReference type="ChEBI" id="CHEBI:15378"/>
        <dbReference type="ChEBI" id="CHEBI:30616"/>
        <dbReference type="ChEBI" id="CHEBI:43474"/>
        <dbReference type="ChEBI" id="CHEBI:456216"/>
        <dbReference type="EC" id="3.6.4.13"/>
    </reaction>
</comment>
<dbReference type="SMART" id="SM00487">
    <property type="entry name" value="DEXDc"/>
    <property type="match status" value="1"/>
</dbReference>
<accession>K8EEX5</accession>
<feature type="compositionally biased region" description="Acidic residues" evidence="8">
    <location>
        <begin position="1216"/>
        <end position="1234"/>
    </location>
</feature>
<dbReference type="SMART" id="SM00847">
    <property type="entry name" value="HA2"/>
    <property type="match status" value="1"/>
</dbReference>
<dbReference type="CDD" id="cd17917">
    <property type="entry name" value="DEXHc_RHA-like"/>
    <property type="match status" value="1"/>
</dbReference>
<dbReference type="InterPro" id="IPR001650">
    <property type="entry name" value="Helicase_C-like"/>
</dbReference>
<dbReference type="Gene3D" id="1.20.120.1080">
    <property type="match status" value="1"/>
</dbReference>
<dbReference type="FunFam" id="3.40.50.300:FF:000500">
    <property type="entry name" value="ATP-dependent RNA helicase DHX29"/>
    <property type="match status" value="1"/>
</dbReference>
<feature type="compositionally biased region" description="Basic and acidic residues" evidence="8">
    <location>
        <begin position="260"/>
        <end position="270"/>
    </location>
</feature>
<dbReference type="InterPro" id="IPR011545">
    <property type="entry name" value="DEAD/DEAH_box_helicase_dom"/>
</dbReference>
<dbReference type="InterPro" id="IPR056328">
    <property type="entry name" value="DSRM_DHX29"/>
</dbReference>
<organism evidence="11 12">
    <name type="scientific">Bathycoccus prasinos</name>
    <dbReference type="NCBI Taxonomy" id="41875"/>
    <lineage>
        <taxon>Eukaryota</taxon>
        <taxon>Viridiplantae</taxon>
        <taxon>Chlorophyta</taxon>
        <taxon>Mamiellophyceae</taxon>
        <taxon>Mamiellales</taxon>
        <taxon>Bathycoccaceae</taxon>
        <taxon>Bathycoccus</taxon>
    </lineage>
</organism>
<feature type="compositionally biased region" description="Basic and acidic residues" evidence="8">
    <location>
        <begin position="610"/>
        <end position="621"/>
    </location>
</feature>
<dbReference type="STRING" id="41875.K8EEX5"/>
<feature type="domain" description="Helicase C-terminal" evidence="10">
    <location>
        <begin position="983"/>
        <end position="1160"/>
    </location>
</feature>
<feature type="region of interest" description="Disordered" evidence="8">
    <location>
        <begin position="610"/>
        <end position="650"/>
    </location>
</feature>
<dbReference type="Pfam" id="PF00270">
    <property type="entry name" value="DEAD"/>
    <property type="match status" value="1"/>
</dbReference>
<dbReference type="GO" id="GO:0003724">
    <property type="term" value="F:RNA helicase activity"/>
    <property type="evidence" value="ECO:0007669"/>
    <property type="project" value="UniProtKB-EC"/>
</dbReference>
<feature type="region of interest" description="Disordered" evidence="8">
    <location>
        <begin position="196"/>
        <end position="224"/>
    </location>
</feature>
<dbReference type="PANTHER" id="PTHR18934">
    <property type="entry name" value="ATP-DEPENDENT RNA HELICASE"/>
    <property type="match status" value="1"/>
</dbReference>
<dbReference type="GeneID" id="19015807"/>
<dbReference type="InterPro" id="IPR027417">
    <property type="entry name" value="P-loop_NTPase"/>
</dbReference>
<evidence type="ECO:0000313" key="12">
    <source>
        <dbReference type="Proteomes" id="UP000198341"/>
    </source>
</evidence>
<dbReference type="eggNOG" id="KOG0920">
    <property type="taxonomic scope" value="Eukaryota"/>
</dbReference>
<evidence type="ECO:0000256" key="5">
    <source>
        <dbReference type="ARBA" id="ARBA00022840"/>
    </source>
</evidence>
<keyword evidence="5" id="KW-0067">ATP-binding</keyword>
<feature type="region of interest" description="Disordered" evidence="8">
    <location>
        <begin position="1159"/>
        <end position="1190"/>
    </location>
</feature>
<protein>
    <recommendedName>
        <fullName evidence="1">RNA helicase</fullName>
        <ecNumber evidence="1">3.6.4.13</ecNumber>
    </recommendedName>
</protein>
<evidence type="ECO:0000259" key="9">
    <source>
        <dbReference type="PROSITE" id="PS51192"/>
    </source>
</evidence>
<gene>
    <name evidence="11" type="ORF">Bathy05g03040</name>
</gene>
<keyword evidence="4" id="KW-0347">Helicase</keyword>
<dbReference type="RefSeq" id="XP_007513119.1">
    <property type="nucleotide sequence ID" value="XM_007513057.1"/>
</dbReference>
<proteinExistence type="predicted"/>
<evidence type="ECO:0000256" key="4">
    <source>
        <dbReference type="ARBA" id="ARBA00022806"/>
    </source>
</evidence>
<dbReference type="PANTHER" id="PTHR18934:SF246">
    <property type="entry name" value="DEXH-BOX ATP-DEPENDENT RNA HELICASE DEXH4, CHLOROPLASTIC-RELATED"/>
    <property type="match status" value="1"/>
</dbReference>
<dbReference type="EC" id="3.6.4.13" evidence="1"/>
<dbReference type="Pfam" id="PF21010">
    <property type="entry name" value="HA2_C"/>
    <property type="match status" value="1"/>
</dbReference>
<evidence type="ECO:0000256" key="7">
    <source>
        <dbReference type="SAM" id="Coils"/>
    </source>
</evidence>
<feature type="domain" description="Helicase ATP-binding" evidence="9">
    <location>
        <begin position="691"/>
        <end position="869"/>
    </location>
</feature>
<dbReference type="SMART" id="SM00490">
    <property type="entry name" value="HELICc"/>
    <property type="match status" value="1"/>
</dbReference>
<keyword evidence="12" id="KW-1185">Reference proteome</keyword>
<dbReference type="PROSITE" id="PS51192">
    <property type="entry name" value="HELICASE_ATP_BIND_1"/>
    <property type="match status" value="1"/>
</dbReference>
<dbReference type="Gene3D" id="3.40.50.300">
    <property type="entry name" value="P-loop containing nucleotide triphosphate hydrolases"/>
    <property type="match status" value="2"/>
</dbReference>
<feature type="region of interest" description="Disordered" evidence="8">
    <location>
        <begin position="1203"/>
        <end position="1234"/>
    </location>
</feature>
<dbReference type="GO" id="GO:0016787">
    <property type="term" value="F:hydrolase activity"/>
    <property type="evidence" value="ECO:0007669"/>
    <property type="project" value="UniProtKB-KW"/>
</dbReference>
<dbReference type="Pfam" id="PF24385">
    <property type="entry name" value="DSRM_DHX29"/>
    <property type="match status" value="1"/>
</dbReference>
<dbReference type="Pfam" id="PF00271">
    <property type="entry name" value="Helicase_C"/>
    <property type="match status" value="1"/>
</dbReference>
<feature type="compositionally biased region" description="Acidic residues" evidence="8">
    <location>
        <begin position="207"/>
        <end position="220"/>
    </location>
</feature>
<dbReference type="GO" id="GO:0003723">
    <property type="term" value="F:RNA binding"/>
    <property type="evidence" value="ECO:0007669"/>
    <property type="project" value="TreeGrafter"/>
</dbReference>
<evidence type="ECO:0000256" key="3">
    <source>
        <dbReference type="ARBA" id="ARBA00022801"/>
    </source>
</evidence>
<reference evidence="11 12" key="1">
    <citation type="submission" date="2011-10" db="EMBL/GenBank/DDBJ databases">
        <authorList>
            <person name="Genoscope - CEA"/>
        </authorList>
    </citation>
    <scope>NUCLEOTIDE SEQUENCE [LARGE SCALE GENOMIC DNA]</scope>
    <source>
        <strain evidence="11 12">RCC 1105</strain>
    </source>
</reference>
<keyword evidence="7" id="KW-0175">Coiled coil</keyword>
<dbReference type="InterPro" id="IPR011709">
    <property type="entry name" value="DEAD-box_helicase_OB_fold"/>
</dbReference>
<dbReference type="InterPro" id="IPR007502">
    <property type="entry name" value="Helicase-assoc_dom"/>
</dbReference>
<evidence type="ECO:0000259" key="10">
    <source>
        <dbReference type="PROSITE" id="PS51194"/>
    </source>
</evidence>
<dbReference type="SUPFAM" id="SSF52540">
    <property type="entry name" value="P-loop containing nucleoside triphosphate hydrolases"/>
    <property type="match status" value="1"/>
</dbReference>
<evidence type="ECO:0000256" key="8">
    <source>
        <dbReference type="SAM" id="MobiDB-lite"/>
    </source>
</evidence>
<dbReference type="GO" id="GO:0005524">
    <property type="term" value="F:ATP binding"/>
    <property type="evidence" value="ECO:0007669"/>
    <property type="project" value="UniProtKB-KW"/>
</dbReference>
<feature type="compositionally biased region" description="Basic and acidic residues" evidence="8">
    <location>
        <begin position="635"/>
        <end position="650"/>
    </location>
</feature>
<feature type="compositionally biased region" description="Basic and acidic residues" evidence="8">
    <location>
        <begin position="1558"/>
        <end position="1570"/>
    </location>
</feature>
<dbReference type="OrthoDB" id="496632at2759"/>
<dbReference type="CDD" id="cd18791">
    <property type="entry name" value="SF2_C_RHA"/>
    <property type="match status" value="1"/>
</dbReference>
<dbReference type="Proteomes" id="UP000198341">
    <property type="component" value="Chromosome 5"/>
</dbReference>
<keyword evidence="3" id="KW-0378">Hydrolase</keyword>
<feature type="coiled-coil region" evidence="7">
    <location>
        <begin position="140"/>
        <end position="184"/>
    </location>
</feature>
<name>K8EEX5_9CHLO</name>
<keyword evidence="2" id="KW-0547">Nucleotide-binding</keyword>
<evidence type="ECO:0000256" key="1">
    <source>
        <dbReference type="ARBA" id="ARBA00012552"/>
    </source>
</evidence>
<feature type="compositionally biased region" description="Polar residues" evidence="8">
    <location>
        <begin position="625"/>
        <end position="634"/>
    </location>
</feature>
<feature type="region of interest" description="Disordered" evidence="8">
    <location>
        <begin position="1296"/>
        <end position="1325"/>
    </location>
</feature>
<feature type="region of interest" description="Disordered" evidence="8">
    <location>
        <begin position="259"/>
        <end position="281"/>
    </location>
</feature>
<dbReference type="PROSITE" id="PS51194">
    <property type="entry name" value="HELICASE_CTER"/>
    <property type="match status" value="1"/>
</dbReference>
<dbReference type="Pfam" id="PF07717">
    <property type="entry name" value="OB_NTP_bind"/>
    <property type="match status" value="1"/>
</dbReference>
<evidence type="ECO:0000256" key="6">
    <source>
        <dbReference type="ARBA" id="ARBA00047984"/>
    </source>
</evidence>
<dbReference type="InterPro" id="IPR014001">
    <property type="entry name" value="Helicase_ATP-bd"/>
</dbReference>
<evidence type="ECO:0000256" key="2">
    <source>
        <dbReference type="ARBA" id="ARBA00022741"/>
    </source>
</evidence>
<sequence length="1593" mass="179574">MLTARLEKRVRDLVSKKEEERKTKRKKNQRNRFLPSARAIKKLCADIESRGFTRADVKRCVLDALLEDDEDDEKEWKNNEWVEKCFDRLLMQVERQRLPRAFRGGAVASTNTTTEGEDLEKVLVVTVEKPKVRTTTTSICERNEDDKELEERRIKVIKEREEMVRVANERRREKLEEREKAEAKAFREAQMRMVRATEAAAAASGSSEEEGSSSDSEDSLENFGLSEEEIARRKSHKRNAKMFAENRVGFVSELRKKLKEAKQTAQEEKRKAGKKMDKKRAKELAEGVRKILNIAETFKIGEKELEEEERACAEKQEVEVEVEVEEKLDRLETKNEVVEKTVEAKEIKRDANSDDDDDDDDDDFQILDVFGDDEPEALKLTPEDEAKAKRKNIEASVVVGPVLHVEGTVGAAIEATKYSKKKVGGGGVAESASAALVAPKALLAKMCEKEKWLTPRYDRLKTDDKKTIRYSATIERSSGPKYLRKPTILVQTISFEEKAGNEPDGGWKSVTEAQDAAACVALFRILFVEREMKFVVPSELNHQWRDYYRQSLLLRELFSGIDGGEACESSDDKTRNEGGDEEDWETFAVRVRKTLCAARTEWNQKFERELGNADKDADKAPSKNRAATSTTAANKNRERDSDVVKEKEEQKRALSERILQTFREKKQTPAWKDIESKRNDLPIAKLRDDFLRALSVKDTVVVCGETGCGKTTQIPQFVLDDEIENLRGASANIICTQPRRVAATSVAERVCFERCERDGVGGRTSDVGYQVRGDNKTNRSSTKLTFCTVGILLRRLQGDRYLKGVTHVLLDEVHERSLDSDFALALLRDVPEQRRRMSLPPLKLVLMSATIDSDLFSRYLDNAPVVTAPGRTFPVSTSFLENIYESLEYVLDPENRACRRPRGFEDEAKSAMRAGGGGSDRRRNAQLIDSWGEDANSLFGGEEYPENPDYDANDAFLEHCSSKARLCLSRLDEHAIDYDLIEQLLAHLDETEERAGPSNGGGAFLVFLPGKGEVERMVDRLRGSKRFRDAIVLPLHSNVSNRDQKICFNVNLDSHVRKIVVATNVAETSVTIPDITCVIDTGRVKERRWDPKRGLASLEECFISRASAKQRRGRAGRVREGKCFSLYTSKRHEVLMKSHQEPEMKRAPLTEVVLQIASLGGGRDDDDDADPRAVLSRAPEPPSEESIDRAVDTLVNIGALERRARRKRNSTSNKDDGDDDEEAVGWDDEDDDDVNGEMNNANTILALTPLGKRLSMLPLDAALAKMLLFAVLLRCLSPALTIAAIVSHKVPWRASDSENDETSAASVMKKNLTKNVKENDSSVAKNEVSDHLVHAAAYEKWNEIGKNNAATQKKFARESGLDHDVLRQLSDLRKQFFDALKAGNVLDGNNAKYDYSSMDNLLSPWNADAKRPKLIKAALVAGLYPNLAYADAVEIGPKNAADKKTIFEWKDSRNADVYPHPSSLVSKISRSPGTKLPPRQFCVYAEKVKTSRTFLRECTKVSPVEVLLFAGRKVNVEHEMKRVVLDDWLKVLNVDAVTATLFKKLRVVLDDEFAKAHAEDENDTHARESDEHDTDTSSEFVFELVRDILLLEQ</sequence>
<dbReference type="KEGG" id="bpg:Bathy05g03040"/>
<evidence type="ECO:0000313" key="11">
    <source>
        <dbReference type="EMBL" id="CCO16677.1"/>
    </source>
</evidence>